<feature type="region of interest" description="Disordered" evidence="2">
    <location>
        <begin position="1"/>
        <end position="43"/>
    </location>
</feature>
<accession>A0ABP0DF06</accession>
<dbReference type="Pfam" id="PF00098">
    <property type="entry name" value="zf-CCHC"/>
    <property type="match status" value="1"/>
</dbReference>
<evidence type="ECO:0000313" key="4">
    <source>
        <dbReference type="EMBL" id="CAK7266835.1"/>
    </source>
</evidence>
<dbReference type="Proteomes" id="UP001642502">
    <property type="component" value="Unassembled WGS sequence"/>
</dbReference>
<name>A0ABP0DF06_9PEZI</name>
<evidence type="ECO:0000259" key="3">
    <source>
        <dbReference type="PROSITE" id="PS50158"/>
    </source>
</evidence>
<dbReference type="PROSITE" id="PS50158">
    <property type="entry name" value="ZF_CCHC"/>
    <property type="match status" value="1"/>
</dbReference>
<feature type="region of interest" description="Disordered" evidence="2">
    <location>
        <begin position="106"/>
        <end position="143"/>
    </location>
</feature>
<dbReference type="InterPro" id="IPR001878">
    <property type="entry name" value="Znf_CCHC"/>
</dbReference>
<feature type="compositionally biased region" description="Polar residues" evidence="2">
    <location>
        <begin position="34"/>
        <end position="43"/>
    </location>
</feature>
<evidence type="ECO:0000256" key="1">
    <source>
        <dbReference type="PROSITE-ProRule" id="PRU00047"/>
    </source>
</evidence>
<sequence length="553" mass="62260">MSAPYNLRSTGAPKAGEPQPNVPQTDAPRANAPDNESSPTGQLTVEDLFKRMADDMARLQTVLQSDIKQLQTDIRSDLADHNTRLERLERSHIPTTAVDHPAHATTARAAPHTPPVGNTPSPSAVESKAADTDREPDYELDRPPGWTITDEFDYFLYNRFTNAPGSRRPSEMFVQALFPPLKMQATSENRITPVNVNSKKLSLPRFTIENDIDLHTKLKDCQTELLAQAVNLKDWPSFAAITCEQIHLPIQEWANQKGFRWHHFVFAVINENGLRMYHYNRDTAFVNFEVPVPRVDTPEDIVERLCQVLTFTPAIYKTGNLRAQEFRTNMLRIDHSLDDQLPKTPDILSHQLLITWAYQCKAAARMYWAKQRGLDELLKPLPAPDTPTTISRVASDSAVLDADSYEATEIFRAEATTGKCFNCGKAGHWSRNCTAPKALRAPEPSSRTLRQRREPAATTSRAPVSSRTLTAREPARRPLPLTNRTLKVTKGTLYRMSDGTCYRRLEDGHLAPIPDDVLIEEDDLSDHEVFEVLADESRRDFDVSFDPVVASSE</sequence>
<dbReference type="SMART" id="SM00343">
    <property type="entry name" value="ZnF_C2HC"/>
    <property type="match status" value="1"/>
</dbReference>
<dbReference type="EMBL" id="CAWUON010000022">
    <property type="protein sequence ID" value="CAK7266835.1"/>
    <property type="molecule type" value="Genomic_DNA"/>
</dbReference>
<keyword evidence="5" id="KW-1185">Reference proteome</keyword>
<feature type="region of interest" description="Disordered" evidence="2">
    <location>
        <begin position="437"/>
        <end position="472"/>
    </location>
</feature>
<keyword evidence="1" id="KW-0479">Metal-binding</keyword>
<protein>
    <recommendedName>
        <fullName evidence="3">CCHC-type domain-containing protein</fullName>
    </recommendedName>
</protein>
<keyword evidence="1" id="KW-0862">Zinc</keyword>
<organism evidence="4 5">
    <name type="scientific">Sporothrix epigloea</name>
    <dbReference type="NCBI Taxonomy" id="1892477"/>
    <lineage>
        <taxon>Eukaryota</taxon>
        <taxon>Fungi</taxon>
        <taxon>Dikarya</taxon>
        <taxon>Ascomycota</taxon>
        <taxon>Pezizomycotina</taxon>
        <taxon>Sordariomycetes</taxon>
        <taxon>Sordariomycetidae</taxon>
        <taxon>Ophiostomatales</taxon>
        <taxon>Ophiostomataceae</taxon>
        <taxon>Sporothrix</taxon>
    </lineage>
</organism>
<feature type="compositionally biased region" description="Basic and acidic residues" evidence="2">
    <location>
        <begin position="128"/>
        <end position="142"/>
    </location>
</feature>
<evidence type="ECO:0000313" key="5">
    <source>
        <dbReference type="Proteomes" id="UP001642502"/>
    </source>
</evidence>
<reference evidence="4 5" key="1">
    <citation type="submission" date="2024-01" db="EMBL/GenBank/DDBJ databases">
        <authorList>
            <person name="Allen C."/>
            <person name="Tagirdzhanova G."/>
        </authorList>
    </citation>
    <scope>NUCLEOTIDE SEQUENCE [LARGE SCALE GENOMIC DNA]</scope>
    <source>
        <strain evidence="4 5">CBS 119000</strain>
    </source>
</reference>
<dbReference type="InterPro" id="IPR036875">
    <property type="entry name" value="Znf_CCHC_sf"/>
</dbReference>
<comment type="caution">
    <text evidence="4">The sequence shown here is derived from an EMBL/GenBank/DDBJ whole genome shotgun (WGS) entry which is preliminary data.</text>
</comment>
<dbReference type="SUPFAM" id="SSF57756">
    <property type="entry name" value="Retrovirus zinc finger-like domains"/>
    <property type="match status" value="1"/>
</dbReference>
<proteinExistence type="predicted"/>
<dbReference type="Gene3D" id="4.10.60.10">
    <property type="entry name" value="Zinc finger, CCHC-type"/>
    <property type="match status" value="1"/>
</dbReference>
<evidence type="ECO:0000256" key="2">
    <source>
        <dbReference type="SAM" id="MobiDB-lite"/>
    </source>
</evidence>
<feature type="domain" description="CCHC-type" evidence="3">
    <location>
        <begin position="419"/>
        <end position="433"/>
    </location>
</feature>
<feature type="compositionally biased region" description="Polar residues" evidence="2">
    <location>
        <begin position="457"/>
        <end position="469"/>
    </location>
</feature>
<gene>
    <name evidence="4" type="ORF">SEPCBS119000_002233</name>
</gene>
<keyword evidence="1" id="KW-0863">Zinc-finger</keyword>